<proteinExistence type="predicted"/>
<organism evidence="1">
    <name type="scientific">Vibrio phage P018-4</name>
    <dbReference type="NCBI Taxonomy" id="3229728"/>
    <lineage>
        <taxon>Viruses</taxon>
        <taxon>Duplodnaviria</taxon>
        <taxon>Heunggongvirae</taxon>
        <taxon>Uroviricota</taxon>
        <taxon>Caudoviricetes</taxon>
    </lineage>
</organism>
<reference evidence="1" key="1">
    <citation type="submission" date="2024-06" db="EMBL/GenBank/DDBJ databases">
        <authorList>
            <person name="Yang R."/>
        </authorList>
    </citation>
    <scope>NUCLEOTIDE SEQUENCE</scope>
</reference>
<evidence type="ECO:0000313" key="1">
    <source>
        <dbReference type="EMBL" id="XDG30862.1"/>
    </source>
</evidence>
<sequence>MNKITTHELARELLELGDVPVIHVYTHWDNFDDNPCEYQHTIGINPLQDDNGNLIEVGLYPEETISMEGFSDDEEEE</sequence>
<dbReference type="EMBL" id="PP934186">
    <property type="protein sequence ID" value="XDG30862.1"/>
    <property type="molecule type" value="Genomic_DNA"/>
</dbReference>
<accession>A0AB39AJF5</accession>
<name>A0AB39AJF5_9CAUD</name>
<protein>
    <submittedName>
        <fullName evidence="1">Uncharacterized protein</fullName>
    </submittedName>
</protein>